<gene>
    <name evidence="3" type="ORF">EVOR1521_LOCUS29132</name>
</gene>
<accession>A0AA36NLI1</accession>
<sequence>MSRRVRCAWRSVLLLWLLGFGQDTPDSFQLPSTRAAQLPPRHRSEPARPKSARSAAAPSGFVTLDKDHLLLPDEEIFRGVWSEALVAKSLQRAGASQLTWSNHRLSFAMEMNIPWQQVDTVERWRKGEGRGAGGKDFMVNSTVLTARKKNSWHLGWQNP</sequence>
<dbReference type="Proteomes" id="UP001178507">
    <property type="component" value="Unassembled WGS sequence"/>
</dbReference>
<evidence type="ECO:0000256" key="1">
    <source>
        <dbReference type="SAM" id="MobiDB-lite"/>
    </source>
</evidence>
<dbReference type="AlphaFoldDB" id="A0AA36NLI1"/>
<feature type="signal peptide" evidence="2">
    <location>
        <begin position="1"/>
        <end position="23"/>
    </location>
</feature>
<protein>
    <submittedName>
        <fullName evidence="3">Uncharacterized protein</fullName>
    </submittedName>
</protein>
<reference evidence="3" key="1">
    <citation type="submission" date="2023-08" db="EMBL/GenBank/DDBJ databases">
        <authorList>
            <person name="Chen Y."/>
            <person name="Shah S."/>
            <person name="Dougan E. K."/>
            <person name="Thang M."/>
            <person name="Chan C."/>
        </authorList>
    </citation>
    <scope>NUCLEOTIDE SEQUENCE</scope>
</reference>
<keyword evidence="4" id="KW-1185">Reference proteome</keyword>
<keyword evidence="2" id="KW-0732">Signal</keyword>
<name>A0AA36NLI1_9DINO</name>
<feature type="region of interest" description="Disordered" evidence="1">
    <location>
        <begin position="29"/>
        <end position="57"/>
    </location>
</feature>
<proteinExistence type="predicted"/>
<evidence type="ECO:0000313" key="3">
    <source>
        <dbReference type="EMBL" id="CAJ1407438.1"/>
    </source>
</evidence>
<comment type="caution">
    <text evidence="3">The sequence shown here is derived from an EMBL/GenBank/DDBJ whole genome shotgun (WGS) entry which is preliminary data.</text>
</comment>
<evidence type="ECO:0000313" key="4">
    <source>
        <dbReference type="Proteomes" id="UP001178507"/>
    </source>
</evidence>
<evidence type="ECO:0000256" key="2">
    <source>
        <dbReference type="SAM" id="SignalP"/>
    </source>
</evidence>
<organism evidence="3 4">
    <name type="scientific">Effrenium voratum</name>
    <dbReference type="NCBI Taxonomy" id="2562239"/>
    <lineage>
        <taxon>Eukaryota</taxon>
        <taxon>Sar</taxon>
        <taxon>Alveolata</taxon>
        <taxon>Dinophyceae</taxon>
        <taxon>Suessiales</taxon>
        <taxon>Symbiodiniaceae</taxon>
        <taxon>Effrenium</taxon>
    </lineage>
</organism>
<dbReference type="EMBL" id="CAUJNA010003672">
    <property type="protein sequence ID" value="CAJ1407438.1"/>
    <property type="molecule type" value="Genomic_DNA"/>
</dbReference>
<feature type="chain" id="PRO_5041420984" evidence="2">
    <location>
        <begin position="24"/>
        <end position="159"/>
    </location>
</feature>